<dbReference type="EMBL" id="JAINDJ010000007">
    <property type="protein sequence ID" value="KAG9441007.1"/>
    <property type="molecule type" value="Genomic_DNA"/>
</dbReference>
<proteinExistence type="predicted"/>
<evidence type="ECO:0000313" key="3">
    <source>
        <dbReference type="Proteomes" id="UP000825729"/>
    </source>
</evidence>
<reference evidence="2 3" key="1">
    <citation type="submission" date="2021-07" db="EMBL/GenBank/DDBJ databases">
        <title>The Aristolochia fimbriata genome: insights into angiosperm evolution, floral development and chemical biosynthesis.</title>
        <authorList>
            <person name="Jiao Y."/>
        </authorList>
    </citation>
    <scope>NUCLEOTIDE SEQUENCE [LARGE SCALE GENOMIC DNA]</scope>
    <source>
        <strain evidence="2">IBCAS-2021</strain>
        <tissue evidence="2">Leaf</tissue>
    </source>
</reference>
<dbReference type="Proteomes" id="UP000825729">
    <property type="component" value="Unassembled WGS sequence"/>
</dbReference>
<name>A0AAV7DWQ5_ARIFI</name>
<feature type="compositionally biased region" description="Low complexity" evidence="1">
    <location>
        <begin position="224"/>
        <end position="233"/>
    </location>
</feature>
<evidence type="ECO:0000256" key="1">
    <source>
        <dbReference type="SAM" id="MobiDB-lite"/>
    </source>
</evidence>
<protein>
    <submittedName>
        <fullName evidence="2">Uncharacterized protein</fullName>
    </submittedName>
</protein>
<gene>
    <name evidence="2" type="ORF">H6P81_016861</name>
</gene>
<accession>A0AAV7DWQ5</accession>
<organism evidence="2 3">
    <name type="scientific">Aristolochia fimbriata</name>
    <name type="common">White veined hardy Dutchman's pipe vine</name>
    <dbReference type="NCBI Taxonomy" id="158543"/>
    <lineage>
        <taxon>Eukaryota</taxon>
        <taxon>Viridiplantae</taxon>
        <taxon>Streptophyta</taxon>
        <taxon>Embryophyta</taxon>
        <taxon>Tracheophyta</taxon>
        <taxon>Spermatophyta</taxon>
        <taxon>Magnoliopsida</taxon>
        <taxon>Magnoliidae</taxon>
        <taxon>Piperales</taxon>
        <taxon>Aristolochiaceae</taxon>
        <taxon>Aristolochia</taxon>
    </lineage>
</organism>
<comment type="caution">
    <text evidence="2">The sequence shown here is derived from an EMBL/GenBank/DDBJ whole genome shotgun (WGS) entry which is preliminary data.</text>
</comment>
<evidence type="ECO:0000313" key="2">
    <source>
        <dbReference type="EMBL" id="KAG9441007.1"/>
    </source>
</evidence>
<feature type="region of interest" description="Disordered" evidence="1">
    <location>
        <begin position="214"/>
        <end position="233"/>
    </location>
</feature>
<sequence length="233" mass="25497">MGAVTNSWGKTKRTECMAWLAEVMQNISQLGKSPELGRETDAQGVRTIPCDGHASVHGRPQHSYISLEKVFAVDWSPDGEKVASGGKDRYNNMPHSLPCMCDCYCGAYRFSRLFIPLDARSSSLTLDEIIQRFHSICCGLDDGKTSKQQAGLTPHKPQAGTAAFQLASFLARKGTVIVKRLEDLAKEGESPVDSFPWFDPSQKNAGRVRMMIAFTPKRGPPSKPKSSSMTDGA</sequence>
<dbReference type="AlphaFoldDB" id="A0AAV7DWQ5"/>
<keyword evidence="3" id="KW-1185">Reference proteome</keyword>